<dbReference type="HOGENOM" id="CLU_2526281_0_0_7"/>
<evidence type="ECO:0000313" key="2">
    <source>
        <dbReference type="EMBL" id="ACV69108.1"/>
    </source>
</evidence>
<keyword evidence="1" id="KW-0472">Membrane</keyword>
<reference evidence="2 3" key="2">
    <citation type="journal article" date="2010" name="Stand. Genomic Sci.">
        <title>Complete genome sequence of Desulfohalobium retbaense type strain (HR(100)).</title>
        <authorList>
            <person name="Spring S."/>
            <person name="Nolan M."/>
            <person name="Lapidus A."/>
            <person name="Glavina Del Rio T."/>
            <person name="Copeland A."/>
            <person name="Tice H."/>
            <person name="Cheng J.F."/>
            <person name="Lucas S."/>
            <person name="Land M."/>
            <person name="Chen F."/>
            <person name="Bruce D."/>
            <person name="Goodwin L."/>
            <person name="Pitluck S."/>
            <person name="Ivanova N."/>
            <person name="Mavromatis K."/>
            <person name="Mikhailova N."/>
            <person name="Pati A."/>
            <person name="Chen A."/>
            <person name="Palaniappan K."/>
            <person name="Hauser L."/>
            <person name="Chang Y.J."/>
            <person name="Jeffries C.D."/>
            <person name="Munk C."/>
            <person name="Kiss H."/>
            <person name="Chain P."/>
            <person name="Han C."/>
            <person name="Brettin T."/>
            <person name="Detter J.C."/>
            <person name="Schuler E."/>
            <person name="Goker M."/>
            <person name="Rohde M."/>
            <person name="Bristow J."/>
            <person name="Eisen J.A."/>
            <person name="Markowitz V."/>
            <person name="Hugenholtz P."/>
            <person name="Kyrpides N.C."/>
            <person name="Klenk H.P."/>
        </authorList>
    </citation>
    <scope>NUCLEOTIDE SEQUENCE [LARGE SCALE GENOMIC DNA]</scope>
    <source>
        <strain evidence="2 3">DSM 5692</strain>
    </source>
</reference>
<feature type="transmembrane region" description="Helical" evidence="1">
    <location>
        <begin position="40"/>
        <end position="57"/>
    </location>
</feature>
<keyword evidence="3" id="KW-1185">Reference proteome</keyword>
<name>C8X3W1_DESRD</name>
<protein>
    <submittedName>
        <fullName evidence="2">Uncharacterized protein</fullName>
    </submittedName>
</protein>
<dbReference type="RefSeq" id="WP_015752251.1">
    <property type="nucleotide sequence ID" value="NC_013223.1"/>
</dbReference>
<dbReference type="eggNOG" id="ENOG503331S">
    <property type="taxonomic scope" value="Bacteria"/>
</dbReference>
<dbReference type="AlphaFoldDB" id="C8X3W1"/>
<dbReference type="KEGG" id="drt:Dret_1824"/>
<sequence length="84" mass="9336">MTKLTAYLGPSSIVVVVVTLILFILALFTKGLTHDILLEAGVFLVSVKLILMAYHNAEATRSLHRKLDSILTEHEKTKESCLKQ</sequence>
<accession>C8X3W1</accession>
<keyword evidence="1" id="KW-0812">Transmembrane</keyword>
<feature type="transmembrane region" description="Helical" evidence="1">
    <location>
        <begin position="7"/>
        <end position="28"/>
    </location>
</feature>
<evidence type="ECO:0000313" key="3">
    <source>
        <dbReference type="Proteomes" id="UP000001052"/>
    </source>
</evidence>
<proteinExistence type="predicted"/>
<dbReference type="STRING" id="485915.Dret_1824"/>
<dbReference type="EMBL" id="CP001734">
    <property type="protein sequence ID" value="ACV69108.1"/>
    <property type="molecule type" value="Genomic_DNA"/>
</dbReference>
<evidence type="ECO:0000256" key="1">
    <source>
        <dbReference type="SAM" id="Phobius"/>
    </source>
</evidence>
<keyword evidence="1" id="KW-1133">Transmembrane helix</keyword>
<dbReference type="Proteomes" id="UP000001052">
    <property type="component" value="Chromosome"/>
</dbReference>
<reference evidence="3" key="1">
    <citation type="submission" date="2009-09" db="EMBL/GenBank/DDBJ databases">
        <title>The complete chromosome of Desulfohalobium retbaense DSM 5692.</title>
        <authorList>
            <consortium name="US DOE Joint Genome Institute (JGI-PGF)"/>
            <person name="Lucas S."/>
            <person name="Copeland A."/>
            <person name="Lapidus A."/>
            <person name="Glavina del Rio T."/>
            <person name="Dalin E."/>
            <person name="Tice H."/>
            <person name="Bruce D."/>
            <person name="Goodwin L."/>
            <person name="Pitluck S."/>
            <person name="Kyrpides N."/>
            <person name="Mavromatis K."/>
            <person name="Ivanova N."/>
            <person name="Mikhailova N."/>
            <person name="Munk A.C."/>
            <person name="Brettin T."/>
            <person name="Detter J.C."/>
            <person name="Han C."/>
            <person name="Tapia R."/>
            <person name="Larimer F."/>
            <person name="Land M."/>
            <person name="Hauser L."/>
            <person name="Markowitz V."/>
            <person name="Cheng J.-F."/>
            <person name="Hugenholtz P."/>
            <person name="Woyke T."/>
            <person name="Wu D."/>
            <person name="Spring S."/>
            <person name="Klenk H.-P."/>
            <person name="Eisen J.A."/>
        </authorList>
    </citation>
    <scope>NUCLEOTIDE SEQUENCE [LARGE SCALE GENOMIC DNA]</scope>
    <source>
        <strain evidence="3">DSM 5692</strain>
    </source>
</reference>
<organism evidence="2 3">
    <name type="scientific">Desulfohalobium retbaense (strain ATCC 49708 / DSM 5692 / JCM 16813 / HR100)</name>
    <dbReference type="NCBI Taxonomy" id="485915"/>
    <lineage>
        <taxon>Bacteria</taxon>
        <taxon>Pseudomonadati</taxon>
        <taxon>Thermodesulfobacteriota</taxon>
        <taxon>Desulfovibrionia</taxon>
        <taxon>Desulfovibrionales</taxon>
        <taxon>Desulfohalobiaceae</taxon>
        <taxon>Desulfohalobium</taxon>
    </lineage>
</organism>
<gene>
    <name evidence="2" type="ordered locus">Dret_1824</name>
</gene>